<evidence type="ECO:0000313" key="1">
    <source>
        <dbReference type="EMBL" id="TJZ67459.1"/>
    </source>
</evidence>
<keyword evidence="2" id="KW-1185">Reference proteome</keyword>
<dbReference type="Proteomes" id="UP000310016">
    <property type="component" value="Unassembled WGS sequence"/>
</dbReference>
<protein>
    <submittedName>
        <fullName evidence="1">DUF1415 domain-containing protein</fullName>
    </submittedName>
</protein>
<name>A0A4U0PHW9_9NEIS</name>
<gene>
    <name evidence="1" type="ORF">FAZ21_16445</name>
</gene>
<organism evidence="1 2">
    <name type="scientific">Chitiniphilus eburneus</name>
    <dbReference type="NCBI Taxonomy" id="2571148"/>
    <lineage>
        <taxon>Bacteria</taxon>
        <taxon>Pseudomonadati</taxon>
        <taxon>Pseudomonadota</taxon>
        <taxon>Betaproteobacteria</taxon>
        <taxon>Neisseriales</taxon>
        <taxon>Chitinibacteraceae</taxon>
        <taxon>Chitiniphilus</taxon>
    </lineage>
</organism>
<dbReference type="OrthoDB" id="277390at2"/>
<proteinExistence type="predicted"/>
<dbReference type="EMBL" id="SUMF01000027">
    <property type="protein sequence ID" value="TJZ67459.1"/>
    <property type="molecule type" value="Genomic_DNA"/>
</dbReference>
<dbReference type="Pfam" id="PF07209">
    <property type="entry name" value="DUF1415"/>
    <property type="match status" value="1"/>
</dbReference>
<sequence length="187" mass="20965">MTDDIVIARTRQWLETAVIGLNLCPFAKAVYVKQQVRYAVSHARHLDAFLDELEAELRLLADADPAQVDTTLLIHPTLFGDFDVFVDLIASAEDVLTDLQLEGTLQLAHFHPRYVFEGSDPDDVANCTNRAPYPTLHLLREASIARAADAFPDPAAIYQRNVDLLQDLGVEGWEALAENWAEKRNPR</sequence>
<dbReference type="AlphaFoldDB" id="A0A4U0PHW9"/>
<accession>A0A4U0PHW9</accession>
<evidence type="ECO:0000313" key="2">
    <source>
        <dbReference type="Proteomes" id="UP000310016"/>
    </source>
</evidence>
<dbReference type="InterPro" id="IPR009858">
    <property type="entry name" value="DUF1415"/>
</dbReference>
<reference evidence="1 2" key="1">
    <citation type="submission" date="2019-04" db="EMBL/GenBank/DDBJ databases">
        <title>Chitiniphilus eburnea sp. nov., a novel chitinolytic bacterium isolated from aquaculture sludge.</title>
        <authorList>
            <person name="Sheng M."/>
        </authorList>
    </citation>
    <scope>NUCLEOTIDE SEQUENCE [LARGE SCALE GENOMIC DNA]</scope>
    <source>
        <strain evidence="1 2">HX-2-15</strain>
    </source>
</reference>
<dbReference type="RefSeq" id="WP_136774537.1">
    <property type="nucleotide sequence ID" value="NZ_CP156074.1"/>
</dbReference>
<comment type="caution">
    <text evidence="1">The sequence shown here is derived from an EMBL/GenBank/DDBJ whole genome shotgun (WGS) entry which is preliminary data.</text>
</comment>